<reference evidence="2 3" key="1">
    <citation type="submission" date="2024-11" db="EMBL/GenBank/DDBJ databases">
        <title>Adaptive evolution of stress response genes in parasites aligns with host niche diversity.</title>
        <authorList>
            <person name="Hahn C."/>
            <person name="Resl P."/>
        </authorList>
    </citation>
    <scope>NUCLEOTIDE SEQUENCE [LARGE SCALE GENOMIC DNA]</scope>
    <source>
        <strain evidence="2">EGGRZ-B1_66</strain>
        <tissue evidence="2">Body</tissue>
    </source>
</reference>
<evidence type="ECO:0000256" key="1">
    <source>
        <dbReference type="SAM" id="MobiDB-lite"/>
    </source>
</evidence>
<feature type="compositionally biased region" description="Basic and acidic residues" evidence="1">
    <location>
        <begin position="277"/>
        <end position="293"/>
    </location>
</feature>
<dbReference type="AlphaFoldDB" id="A0ABD2PRS6"/>
<accession>A0ABD2PRS6</accession>
<sequence length="293" mass="33547">MCVQLDILQDEVCSEFSSPAFPIETGRDLFGEYHQLHCLRSYDPYQNRSVPDRVVSAKLKPFDGYSNQNVIDELLKIPQTKAAKNNITHNQQTLVIGGKSMVYFAVTYPVKELREFYMKSDECLSAFKIIFLTYITDTSTKQVLRMGREPLSMPWPFYKKYMGAVLDSEAIDPKTGQGLYSTCEMDKIPSAPMELLVDISGLKENSYEVWHVACSIANLQRDDDVVLCAEPFANHVYIKNKEEPKKEEPKKEEPNKDDGQEDEEDEEDEEEEEEEKEATKNKEGLKTEAPKAN</sequence>
<evidence type="ECO:0000313" key="2">
    <source>
        <dbReference type="EMBL" id="KAL3310054.1"/>
    </source>
</evidence>
<comment type="caution">
    <text evidence="2">The sequence shown here is derived from an EMBL/GenBank/DDBJ whole genome shotgun (WGS) entry which is preliminary data.</text>
</comment>
<dbReference type="EMBL" id="JBJKFK010003288">
    <property type="protein sequence ID" value="KAL3310054.1"/>
    <property type="molecule type" value="Genomic_DNA"/>
</dbReference>
<keyword evidence="3" id="KW-1185">Reference proteome</keyword>
<feature type="compositionally biased region" description="Acidic residues" evidence="1">
    <location>
        <begin position="259"/>
        <end position="276"/>
    </location>
</feature>
<organism evidence="2 3">
    <name type="scientific">Cichlidogyrus casuarinus</name>
    <dbReference type="NCBI Taxonomy" id="1844966"/>
    <lineage>
        <taxon>Eukaryota</taxon>
        <taxon>Metazoa</taxon>
        <taxon>Spiralia</taxon>
        <taxon>Lophotrochozoa</taxon>
        <taxon>Platyhelminthes</taxon>
        <taxon>Monogenea</taxon>
        <taxon>Monopisthocotylea</taxon>
        <taxon>Dactylogyridea</taxon>
        <taxon>Ancyrocephalidae</taxon>
        <taxon>Cichlidogyrus</taxon>
    </lineage>
</organism>
<gene>
    <name evidence="2" type="ORF">Ciccas_011387</name>
</gene>
<feature type="compositionally biased region" description="Basic and acidic residues" evidence="1">
    <location>
        <begin position="240"/>
        <end position="258"/>
    </location>
</feature>
<proteinExistence type="predicted"/>
<feature type="region of interest" description="Disordered" evidence="1">
    <location>
        <begin position="240"/>
        <end position="293"/>
    </location>
</feature>
<dbReference type="Proteomes" id="UP001626550">
    <property type="component" value="Unassembled WGS sequence"/>
</dbReference>
<evidence type="ECO:0000313" key="3">
    <source>
        <dbReference type="Proteomes" id="UP001626550"/>
    </source>
</evidence>
<protein>
    <submittedName>
        <fullName evidence="2">Uncharacterized protein</fullName>
    </submittedName>
</protein>
<name>A0ABD2PRS6_9PLAT</name>